<comment type="caution">
    <text evidence="1">The sequence shown here is derived from an EMBL/GenBank/DDBJ whole genome shotgun (WGS) entry which is preliminary data.</text>
</comment>
<evidence type="ECO:0000313" key="1">
    <source>
        <dbReference type="EMBL" id="TGZ47150.1"/>
    </source>
</evidence>
<name>A0A4S2KDJ5_9HYME</name>
<evidence type="ECO:0000313" key="2">
    <source>
        <dbReference type="Proteomes" id="UP000310200"/>
    </source>
</evidence>
<gene>
    <name evidence="1" type="ORF">DBV15_06078</name>
</gene>
<accession>A0A4S2KDJ5</accession>
<organism evidence="1 2">
    <name type="scientific">Temnothorax longispinosus</name>
    <dbReference type="NCBI Taxonomy" id="300112"/>
    <lineage>
        <taxon>Eukaryota</taxon>
        <taxon>Metazoa</taxon>
        <taxon>Ecdysozoa</taxon>
        <taxon>Arthropoda</taxon>
        <taxon>Hexapoda</taxon>
        <taxon>Insecta</taxon>
        <taxon>Pterygota</taxon>
        <taxon>Neoptera</taxon>
        <taxon>Endopterygota</taxon>
        <taxon>Hymenoptera</taxon>
        <taxon>Apocrita</taxon>
        <taxon>Aculeata</taxon>
        <taxon>Formicoidea</taxon>
        <taxon>Formicidae</taxon>
        <taxon>Myrmicinae</taxon>
        <taxon>Temnothorax</taxon>
    </lineage>
</organism>
<dbReference type="Proteomes" id="UP000310200">
    <property type="component" value="Unassembled WGS sequence"/>
</dbReference>
<reference evidence="1 2" key="1">
    <citation type="journal article" date="2019" name="Philos. Trans. R. Soc. Lond., B, Biol. Sci.">
        <title>Ant behaviour and brain gene expression of defending hosts depend on the ecological success of the intruding social parasite.</title>
        <authorList>
            <person name="Kaur R."/>
            <person name="Stoldt M."/>
            <person name="Jongepier E."/>
            <person name="Feldmeyer B."/>
            <person name="Menzel F."/>
            <person name="Bornberg-Bauer E."/>
            <person name="Foitzik S."/>
        </authorList>
    </citation>
    <scope>NUCLEOTIDE SEQUENCE [LARGE SCALE GENOMIC DNA]</scope>
    <source>
        <tissue evidence="1">Whole body</tissue>
    </source>
</reference>
<protein>
    <submittedName>
        <fullName evidence="1">Uncharacterized protein</fullName>
    </submittedName>
</protein>
<sequence length="200" mass="23231">MADMNKDPVKEAWFDLALTGMTSSGKRTKTIAAICDFDYVPKRIKVNKEKEDYLNLTMRFEAAVKEVLAGANDSSVAERYKLDLETLRDEINFFRFSKAAEYEYHGTARIFSFKEELMLLEILATIPESFCTCLACTLDRLPYLAYHLALRKGKSYPREWDEHQQAGKEWQTNFEMDYEYEILGAFPTECNLPQKNVRLS</sequence>
<dbReference type="EMBL" id="QBLH01002754">
    <property type="protein sequence ID" value="TGZ47150.1"/>
    <property type="molecule type" value="Genomic_DNA"/>
</dbReference>
<dbReference type="AlphaFoldDB" id="A0A4S2KDJ5"/>
<proteinExistence type="predicted"/>
<keyword evidence="2" id="KW-1185">Reference proteome</keyword>